<proteinExistence type="predicted"/>
<dbReference type="InterPro" id="IPR025373">
    <property type="entry name" value="DUF4363"/>
</dbReference>
<dbReference type="EMBL" id="CP015756">
    <property type="protein sequence ID" value="APC42104.1"/>
    <property type="molecule type" value="Genomic_DNA"/>
</dbReference>
<sequence>MKNVLIAFSLFVIMMVGIFLSVNIINVKCSKLQDLNCTLESYIIKEKYQDAYELSLTYIAEWRKTSKLLTIYTHHEDLDNIDSEILKLTQYIKIKDKSEGLATVHVMKYLVDHIMSHEKVSISNIF</sequence>
<keyword evidence="1" id="KW-0472">Membrane</keyword>
<name>A0A1J0GMG2_9CLOT</name>
<dbReference type="AlphaFoldDB" id="A0A1J0GMG2"/>
<protein>
    <recommendedName>
        <fullName evidence="4">DUF4363 family protein</fullName>
    </recommendedName>
</protein>
<keyword evidence="3" id="KW-1185">Reference proteome</keyword>
<keyword evidence="1" id="KW-0812">Transmembrane</keyword>
<organism evidence="2 3">
    <name type="scientific">Clostridium estertheticum subsp. estertheticum</name>
    <dbReference type="NCBI Taxonomy" id="1552"/>
    <lineage>
        <taxon>Bacteria</taxon>
        <taxon>Bacillati</taxon>
        <taxon>Bacillota</taxon>
        <taxon>Clostridia</taxon>
        <taxon>Eubacteriales</taxon>
        <taxon>Clostridiaceae</taxon>
        <taxon>Clostridium</taxon>
    </lineage>
</organism>
<keyword evidence="1" id="KW-1133">Transmembrane helix</keyword>
<dbReference type="Pfam" id="PF14276">
    <property type="entry name" value="DUF4363"/>
    <property type="match status" value="1"/>
</dbReference>
<dbReference type="STRING" id="1552.A7L45_19610"/>
<dbReference type="Proteomes" id="UP000182569">
    <property type="component" value="Chromosome"/>
</dbReference>
<gene>
    <name evidence="2" type="ORF">A7L45_19610</name>
</gene>
<accession>A0A1J0GMG2</accession>
<dbReference type="KEGG" id="ceu:A7L45_19610"/>
<evidence type="ECO:0008006" key="4">
    <source>
        <dbReference type="Google" id="ProtNLM"/>
    </source>
</evidence>
<evidence type="ECO:0000256" key="1">
    <source>
        <dbReference type="SAM" id="Phobius"/>
    </source>
</evidence>
<feature type="transmembrane region" description="Helical" evidence="1">
    <location>
        <begin position="6"/>
        <end position="25"/>
    </location>
</feature>
<evidence type="ECO:0000313" key="2">
    <source>
        <dbReference type="EMBL" id="APC42104.1"/>
    </source>
</evidence>
<dbReference type="OrthoDB" id="3034917at2"/>
<reference evidence="3" key="1">
    <citation type="journal article" date="2016" name="Front. Microbiol.">
        <title>Complete Genome Sequence of Clostridium estertheticum DSM 8809, a Microbe Identified in Spoiled Vacuum Packed Beef.</title>
        <authorList>
            <person name="Yu Z."/>
            <person name="Gunn L."/>
            <person name="Brennan E."/>
            <person name="Reid R."/>
            <person name="Wall P.G."/>
            <person name="Gaora O.P."/>
            <person name="Hurley D."/>
            <person name="Bolton D."/>
            <person name="Fanning S."/>
        </authorList>
    </citation>
    <scope>NUCLEOTIDE SEQUENCE [LARGE SCALE GENOMIC DNA]</scope>
    <source>
        <strain evidence="3">DSM 8809</strain>
    </source>
</reference>
<evidence type="ECO:0000313" key="3">
    <source>
        <dbReference type="Proteomes" id="UP000182569"/>
    </source>
</evidence>